<accession>A0A6V8NPX0</accession>
<comment type="pathway">
    <text evidence="2">Porphyrin-containing compound metabolism; protoporphyrin-IX biosynthesis; coproporphyrinogen-III from 5-aminolevulinate: step 2/4.</text>
</comment>
<comment type="catalytic activity">
    <reaction evidence="8 9">
        <text>4 porphobilinogen + H2O = hydroxymethylbilane + 4 NH4(+)</text>
        <dbReference type="Rhea" id="RHEA:13185"/>
        <dbReference type="ChEBI" id="CHEBI:15377"/>
        <dbReference type="ChEBI" id="CHEBI:28938"/>
        <dbReference type="ChEBI" id="CHEBI:57845"/>
        <dbReference type="ChEBI" id="CHEBI:58126"/>
        <dbReference type="EC" id="2.5.1.61"/>
    </reaction>
</comment>
<dbReference type="FunFam" id="3.30.160.40:FF:000002">
    <property type="entry name" value="Porphobilinogen deaminase"/>
    <property type="match status" value="1"/>
</dbReference>
<dbReference type="InterPro" id="IPR036803">
    <property type="entry name" value="Porphobilinogen_deaminase_C_sf"/>
</dbReference>
<dbReference type="Pfam" id="PF03900">
    <property type="entry name" value="Porphobil_deamC"/>
    <property type="match status" value="1"/>
</dbReference>
<dbReference type="FunFam" id="3.40.190.10:FF:000004">
    <property type="entry name" value="Porphobilinogen deaminase"/>
    <property type="match status" value="1"/>
</dbReference>
<dbReference type="SUPFAM" id="SSF54782">
    <property type="entry name" value="Porphobilinogen deaminase (hydroxymethylbilane synthase), C-terminal domain"/>
    <property type="match status" value="1"/>
</dbReference>
<dbReference type="Pfam" id="PF01379">
    <property type="entry name" value="Porphobil_deam"/>
    <property type="match status" value="1"/>
</dbReference>
<keyword evidence="7 9" id="KW-0627">Porphyrin biosynthesis</keyword>
<dbReference type="InterPro" id="IPR022419">
    <property type="entry name" value="Porphobilin_deaminase_cofac_BS"/>
</dbReference>
<feature type="domain" description="Porphobilinogen deaminase N-terminal" evidence="10">
    <location>
        <begin position="6"/>
        <end position="210"/>
    </location>
</feature>
<proteinExistence type="inferred from homology"/>
<dbReference type="RefSeq" id="WP_176226522.1">
    <property type="nucleotide sequence ID" value="NZ_BLRV01000042.1"/>
</dbReference>
<feature type="modified residue" description="S-(dipyrrolylmethanemethyl)cysteine" evidence="9">
    <location>
        <position position="242"/>
    </location>
</feature>
<comment type="miscellaneous">
    <text evidence="9">The porphobilinogen subunits are added to the dipyrromethane group.</text>
</comment>
<dbReference type="PROSITE" id="PS00533">
    <property type="entry name" value="PORPHOBILINOGEN_DEAM"/>
    <property type="match status" value="1"/>
</dbReference>
<dbReference type="InterPro" id="IPR022417">
    <property type="entry name" value="Porphobilin_deaminase_N"/>
</dbReference>
<comment type="subunit">
    <text evidence="5 9">Monomer.</text>
</comment>
<gene>
    <name evidence="9" type="primary">hemC</name>
    <name evidence="12" type="ORF">HKBW3S06_00616</name>
</gene>
<dbReference type="PANTHER" id="PTHR11557:SF0">
    <property type="entry name" value="PORPHOBILINOGEN DEAMINASE"/>
    <property type="match status" value="1"/>
</dbReference>
<evidence type="ECO:0000259" key="11">
    <source>
        <dbReference type="Pfam" id="PF03900"/>
    </source>
</evidence>
<sequence>MSRARIAIGTRRSRLALWQAEKASDQIQAQHPELEISLQKIFTRGDRILDSPLSRIGGKGLFVKEIEKALIEEEVDLAVHSMKDLPTELPPGLVLAGVLKRDDPRDALVSREGEGLSELKKGAKLGTSSLQRKAQLLHFRPDLQIVDMRGNVETRIRKMKEQGYDGVVLACAALKRLGMHHISFHPIPLQICLPAAGQGAIVLEAREGDLFIGEIAREINDLDTLRCVQAERSLLRYLEGGCQVPIGVHAQIMEGKLILTAMVADLEGKNLIRERIAGNPSDPEEASQRLALKLLDQGAREILREIRSISS</sequence>
<comment type="caution">
    <text evidence="12">The sequence shown here is derived from an EMBL/GenBank/DDBJ whole genome shotgun (WGS) entry which is preliminary data.</text>
</comment>
<dbReference type="PRINTS" id="PR00151">
    <property type="entry name" value="PORPHBDMNASE"/>
</dbReference>
<dbReference type="PANTHER" id="PTHR11557">
    <property type="entry name" value="PORPHOBILINOGEN DEAMINASE"/>
    <property type="match status" value="1"/>
</dbReference>
<comment type="similarity">
    <text evidence="4 9">Belongs to the HMBS family.</text>
</comment>
<dbReference type="CDD" id="cd13646">
    <property type="entry name" value="PBP2_EcHMBS_like"/>
    <property type="match status" value="1"/>
</dbReference>
<dbReference type="EC" id="2.5.1.61" evidence="9"/>
<evidence type="ECO:0000256" key="8">
    <source>
        <dbReference type="ARBA" id="ARBA00048169"/>
    </source>
</evidence>
<dbReference type="SUPFAM" id="SSF53850">
    <property type="entry name" value="Periplasmic binding protein-like II"/>
    <property type="match status" value="1"/>
</dbReference>
<dbReference type="EMBL" id="BLRV01000042">
    <property type="protein sequence ID" value="GFP21390.1"/>
    <property type="molecule type" value="Genomic_DNA"/>
</dbReference>
<feature type="domain" description="Porphobilinogen deaminase C-terminal" evidence="11">
    <location>
        <begin position="226"/>
        <end position="295"/>
    </location>
</feature>
<evidence type="ECO:0000313" key="13">
    <source>
        <dbReference type="Proteomes" id="UP000580051"/>
    </source>
</evidence>
<evidence type="ECO:0000259" key="10">
    <source>
        <dbReference type="Pfam" id="PF01379"/>
    </source>
</evidence>
<evidence type="ECO:0000256" key="3">
    <source>
        <dbReference type="ARBA" id="ARBA00005173"/>
    </source>
</evidence>
<evidence type="ECO:0000256" key="1">
    <source>
        <dbReference type="ARBA" id="ARBA00002869"/>
    </source>
</evidence>
<evidence type="ECO:0000256" key="4">
    <source>
        <dbReference type="ARBA" id="ARBA00005638"/>
    </source>
</evidence>
<comment type="function">
    <text evidence="1 9">Tetrapolymerization of the monopyrrole PBG into the hydroxymethylbilane pre-uroporphyrinogen in several discrete steps.</text>
</comment>
<evidence type="ECO:0000256" key="2">
    <source>
        <dbReference type="ARBA" id="ARBA00004735"/>
    </source>
</evidence>
<keyword evidence="6 9" id="KW-0808">Transferase</keyword>
<dbReference type="Gene3D" id="3.40.190.10">
    <property type="entry name" value="Periplasmic binding protein-like II"/>
    <property type="match status" value="2"/>
</dbReference>
<dbReference type="Gene3D" id="3.30.160.40">
    <property type="entry name" value="Porphobilinogen deaminase, C-terminal domain"/>
    <property type="match status" value="1"/>
</dbReference>
<comment type="cofactor">
    <cofactor evidence="9">
        <name>dipyrromethane</name>
        <dbReference type="ChEBI" id="CHEBI:60342"/>
    </cofactor>
    <text evidence="9">Binds 1 dipyrromethane group covalently.</text>
</comment>
<dbReference type="FunFam" id="3.40.190.10:FF:000005">
    <property type="entry name" value="Porphobilinogen deaminase"/>
    <property type="match status" value="1"/>
</dbReference>
<dbReference type="HAMAP" id="MF_00260">
    <property type="entry name" value="Porphobil_deam"/>
    <property type="match status" value="1"/>
</dbReference>
<comment type="pathway">
    <text evidence="3">Porphyrin-containing compound metabolism; chlorophyll biosynthesis.</text>
</comment>
<evidence type="ECO:0000256" key="9">
    <source>
        <dbReference type="HAMAP-Rule" id="MF_00260"/>
    </source>
</evidence>
<reference evidence="12 13" key="1">
    <citation type="journal article" date="2020" name="Front. Microbiol.">
        <title>Single-cell genomics of novel Actinobacteria with the Wood-Ljungdahl pathway discovered in a serpentinizing system.</title>
        <authorList>
            <person name="Merino N."/>
            <person name="Kawai M."/>
            <person name="Boyd E.S."/>
            <person name="Colman D.R."/>
            <person name="McGlynn S.E."/>
            <person name="Nealson K.H."/>
            <person name="Kurokawa K."/>
            <person name="Hongoh Y."/>
        </authorList>
    </citation>
    <scope>NUCLEOTIDE SEQUENCE [LARGE SCALE GENOMIC DNA]</scope>
    <source>
        <strain evidence="12 13">S06</strain>
    </source>
</reference>
<dbReference type="GO" id="GO:0004418">
    <property type="term" value="F:hydroxymethylbilane synthase activity"/>
    <property type="evidence" value="ECO:0007669"/>
    <property type="project" value="UniProtKB-UniRule"/>
</dbReference>
<dbReference type="Proteomes" id="UP000580051">
    <property type="component" value="Unassembled WGS sequence"/>
</dbReference>
<evidence type="ECO:0000313" key="12">
    <source>
        <dbReference type="EMBL" id="GFP21390.1"/>
    </source>
</evidence>
<dbReference type="AlphaFoldDB" id="A0A6V8NPX0"/>
<evidence type="ECO:0000256" key="5">
    <source>
        <dbReference type="ARBA" id="ARBA00011245"/>
    </source>
</evidence>
<name>A0A6V8NPX0_9ACTN</name>
<protein>
    <recommendedName>
        <fullName evidence="9">Porphobilinogen deaminase</fullName>
        <shortName evidence="9">PBG</shortName>
        <ecNumber evidence="9">2.5.1.61</ecNumber>
    </recommendedName>
    <alternativeName>
        <fullName evidence="9">Hydroxymethylbilane synthase</fullName>
        <shortName evidence="9">HMBS</shortName>
    </alternativeName>
    <alternativeName>
        <fullName evidence="9">Pre-uroporphyrinogen synthase</fullName>
    </alternativeName>
</protein>
<organism evidence="12 13">
    <name type="scientific">Candidatus Hakubella thermalkaliphila</name>
    <dbReference type="NCBI Taxonomy" id="2754717"/>
    <lineage>
        <taxon>Bacteria</taxon>
        <taxon>Bacillati</taxon>
        <taxon>Actinomycetota</taxon>
        <taxon>Actinomycetota incertae sedis</taxon>
        <taxon>Candidatus Hakubellales</taxon>
        <taxon>Candidatus Hakubellaceae</taxon>
        <taxon>Candidatus Hakubella</taxon>
    </lineage>
</organism>
<evidence type="ECO:0000256" key="6">
    <source>
        <dbReference type="ARBA" id="ARBA00022679"/>
    </source>
</evidence>
<dbReference type="PIRSF" id="PIRSF001438">
    <property type="entry name" value="4pyrrol_synth_OHMeBilane_synth"/>
    <property type="match status" value="1"/>
</dbReference>
<dbReference type="GO" id="GO:0006782">
    <property type="term" value="P:protoporphyrinogen IX biosynthetic process"/>
    <property type="evidence" value="ECO:0007669"/>
    <property type="project" value="UniProtKB-UniRule"/>
</dbReference>
<dbReference type="InterPro" id="IPR000860">
    <property type="entry name" value="HemC"/>
</dbReference>
<evidence type="ECO:0000256" key="7">
    <source>
        <dbReference type="ARBA" id="ARBA00023244"/>
    </source>
</evidence>
<dbReference type="GO" id="GO:0005737">
    <property type="term" value="C:cytoplasm"/>
    <property type="evidence" value="ECO:0007669"/>
    <property type="project" value="UniProtKB-UniRule"/>
</dbReference>
<dbReference type="InterPro" id="IPR022418">
    <property type="entry name" value="Porphobilinogen_deaminase_C"/>
</dbReference>
<dbReference type="NCBIfam" id="TIGR00212">
    <property type="entry name" value="hemC"/>
    <property type="match status" value="1"/>
</dbReference>